<feature type="compositionally biased region" description="Basic and acidic residues" evidence="1">
    <location>
        <begin position="144"/>
        <end position="158"/>
    </location>
</feature>
<proteinExistence type="predicted"/>
<dbReference type="AlphaFoldDB" id="A0A2G5E6X6"/>
<protein>
    <submittedName>
        <fullName evidence="2">Uncharacterized protein</fullName>
    </submittedName>
</protein>
<dbReference type="EMBL" id="KZ305028">
    <property type="protein sequence ID" value="PIA51505.1"/>
    <property type="molecule type" value="Genomic_DNA"/>
</dbReference>
<evidence type="ECO:0000313" key="2">
    <source>
        <dbReference type="EMBL" id="PIA51505.1"/>
    </source>
</evidence>
<keyword evidence="3" id="KW-1185">Reference proteome</keyword>
<accession>A0A2G5E6X6</accession>
<name>A0A2G5E6X6_AQUCA</name>
<feature type="region of interest" description="Disordered" evidence="1">
    <location>
        <begin position="120"/>
        <end position="158"/>
    </location>
</feature>
<gene>
    <name evidence="2" type="ORF">AQUCO_01100387v1</name>
</gene>
<evidence type="ECO:0000313" key="3">
    <source>
        <dbReference type="Proteomes" id="UP000230069"/>
    </source>
</evidence>
<dbReference type="OrthoDB" id="1973143at2759"/>
<evidence type="ECO:0000256" key="1">
    <source>
        <dbReference type="SAM" id="MobiDB-lite"/>
    </source>
</evidence>
<organism evidence="2 3">
    <name type="scientific">Aquilegia coerulea</name>
    <name type="common">Rocky mountain columbine</name>
    <dbReference type="NCBI Taxonomy" id="218851"/>
    <lineage>
        <taxon>Eukaryota</taxon>
        <taxon>Viridiplantae</taxon>
        <taxon>Streptophyta</taxon>
        <taxon>Embryophyta</taxon>
        <taxon>Tracheophyta</taxon>
        <taxon>Spermatophyta</taxon>
        <taxon>Magnoliopsida</taxon>
        <taxon>Ranunculales</taxon>
        <taxon>Ranunculaceae</taxon>
        <taxon>Thalictroideae</taxon>
        <taxon>Aquilegia</taxon>
    </lineage>
</organism>
<reference evidence="2 3" key="1">
    <citation type="submission" date="2017-09" db="EMBL/GenBank/DDBJ databases">
        <title>WGS assembly of Aquilegia coerulea Goldsmith.</title>
        <authorList>
            <person name="Hodges S."/>
            <person name="Kramer E."/>
            <person name="Nordborg M."/>
            <person name="Tomkins J."/>
            <person name="Borevitz J."/>
            <person name="Derieg N."/>
            <person name="Yan J."/>
            <person name="Mihaltcheva S."/>
            <person name="Hayes R.D."/>
            <person name="Rokhsar D."/>
        </authorList>
    </citation>
    <scope>NUCLEOTIDE SEQUENCE [LARGE SCALE GENOMIC DNA]</scope>
    <source>
        <strain evidence="3">cv. Goldsmith</strain>
    </source>
</reference>
<feature type="region of interest" description="Disordered" evidence="1">
    <location>
        <begin position="34"/>
        <end position="91"/>
    </location>
</feature>
<feature type="compositionally biased region" description="Basic residues" evidence="1">
    <location>
        <begin position="34"/>
        <end position="46"/>
    </location>
</feature>
<sequence length="158" mass="18127">MGKRKRNPTSTDSVLRNCIGDLPLGARKRIQRLNRQNRMHVLRNKRAATANANTPSQSNPVRMPSIRTRGRDRRVQSNPIPMRENRIRNHGVRAKRALFQDPIHNESNCLSRRIDVDGYENALPPYDPDSDSDHSINGITPDFTYERQDDSDSEITRG</sequence>
<dbReference type="Proteomes" id="UP000230069">
    <property type="component" value="Unassembled WGS sequence"/>
</dbReference>
<dbReference type="InParanoid" id="A0A2G5E6X6"/>